<dbReference type="SUPFAM" id="SSF52151">
    <property type="entry name" value="FabD/lysophospholipase-like"/>
    <property type="match status" value="1"/>
</dbReference>
<dbReference type="Proteomes" id="UP000654918">
    <property type="component" value="Unassembled WGS sequence"/>
</dbReference>
<keyword evidence="6" id="KW-0418">Kinase</keyword>
<keyword evidence="2 4" id="KW-0442">Lipid degradation</keyword>
<reference evidence="6" key="1">
    <citation type="journal article" date="2020" name="Phytopathology">
        <title>Genome Sequence Resources of Colletotrichum truncatum, C. plurivorum, C. musicola, and C. sojae: Four Species Pathogenic to Soybean (Glycine max).</title>
        <authorList>
            <person name="Rogerio F."/>
            <person name="Boufleur T.R."/>
            <person name="Ciampi-Guillardi M."/>
            <person name="Sukno S.A."/>
            <person name="Thon M.R."/>
            <person name="Massola Junior N.S."/>
            <person name="Baroncelli R."/>
        </authorList>
    </citation>
    <scope>NUCLEOTIDE SEQUENCE</scope>
    <source>
        <strain evidence="6">LFN00145</strain>
    </source>
</reference>
<dbReference type="InterPro" id="IPR016035">
    <property type="entry name" value="Acyl_Trfase/lysoPLipase"/>
</dbReference>
<keyword evidence="7" id="KW-1185">Reference proteome</keyword>
<sequence length="1008" mass="114075">MGTDEQPVYLLSLDGGGIRGISELIILHEIMTRLQKTAGLKDLPKPRDYFHLIGGTSTGGLIAIMLGRMGMTTNEAIECYNLFAEKKRTRFRRLGGRREMIEDTYLFRTYRGTTNHAHNVKIWEAARATTAAPMFFRPISIKVEGSWNYYRDGALAHNNPAKLVLEEAESQFGSGRKLGFLLSLGTGLKTTDAAFADAERINQRALQTQQQPRKLSGSFFSGDFRHVVKHLKSNVTDTEPTHHELEQRFRLVPNAYFRLNLDKGASDIKLHQYKKIEVLREATEWYLQDPEVSATVDQIVDLATSHEAFKHAMSQEVKINSISSPLLTGRTEIINRVDRHFCERARGSSPRRLLRLWGMGGVRKTQIALKFRDLFGSRVMTEQNFGGTRSRPDTKGVLDWLAFGRGRQEEWLLIFDNNDADSVDISKFIPQGNTGNVLFTSRQKDTSPVLDDEQTLAVDIMNETDAVALLLRSSRRQKETLDFSERLYSESVVRELGYVPLAIDQAGSYVSLHECTFGTYLAEFVKRRKDILSDSSLYPGAFEHNPAVYGTFELSYEALEKRSRDSTAKGHAALNALRVLNIFCFYHNENLTGQIVERAATNSMVDKDVLGDLESAAPLPLLELNNAKSWNSKNYIEGIGLLRSYSLVKKSAFNGEDYSMHILVHCWARDRMRADVFKFQQRAARSILFDSFHLHLRFEEERFLVQLVPHLKALIDRDGSDDPDWYKSTRQEGKYGRVLSSVGMWKEALWVLEKVVEKRRETIKTGEEGDWLVIAGLWDLGKIHRSCGNLPDAENFLAEASNLLETCTNRQWVNKAFLSINIDRSELFIQRGLLGTAEKMLDLILEHEEERADKSPFFRRGAAALALAMQVAGKLEEAEALESRVLHLCIENPKVGPGDRSITSAISNIATLRSAKGEHHSADEMWRHVLEKGEQAEAVELQEECLAGRIHGLGDGHKLTVKTKKDLERMRHGDDMVMEEQVQWQGEAAPTAGDSNFAMQGMDDSYLY</sequence>
<feature type="domain" description="PNPLA" evidence="5">
    <location>
        <begin position="11"/>
        <end position="165"/>
    </location>
</feature>
<evidence type="ECO:0000259" key="5">
    <source>
        <dbReference type="PROSITE" id="PS51635"/>
    </source>
</evidence>
<name>A0A8H6NL40_9PEZI</name>
<keyword evidence="3 4" id="KW-0443">Lipid metabolism</keyword>
<dbReference type="GO" id="GO:0016020">
    <property type="term" value="C:membrane"/>
    <property type="evidence" value="ECO:0007669"/>
    <property type="project" value="TreeGrafter"/>
</dbReference>
<comment type="caution">
    <text evidence="6">The sequence shown here is derived from an EMBL/GenBank/DDBJ whole genome shotgun (WGS) entry which is preliminary data.</text>
</comment>
<dbReference type="GO" id="GO:0016301">
    <property type="term" value="F:kinase activity"/>
    <property type="evidence" value="ECO:0007669"/>
    <property type="project" value="UniProtKB-KW"/>
</dbReference>
<dbReference type="InterPro" id="IPR027417">
    <property type="entry name" value="P-loop_NTPase"/>
</dbReference>
<feature type="short sequence motif" description="GXGXXG" evidence="4">
    <location>
        <begin position="15"/>
        <end position="20"/>
    </location>
</feature>
<dbReference type="Gene3D" id="1.25.40.10">
    <property type="entry name" value="Tetratricopeptide repeat domain"/>
    <property type="match status" value="1"/>
</dbReference>
<feature type="short sequence motif" description="GXSXG" evidence="4">
    <location>
        <begin position="55"/>
        <end position="59"/>
    </location>
</feature>
<proteinExistence type="predicted"/>
<dbReference type="InterPro" id="IPR002641">
    <property type="entry name" value="PNPLA_dom"/>
</dbReference>
<dbReference type="PROSITE" id="PS51635">
    <property type="entry name" value="PNPLA"/>
    <property type="match status" value="1"/>
</dbReference>
<dbReference type="GO" id="GO:0016042">
    <property type="term" value="P:lipid catabolic process"/>
    <property type="evidence" value="ECO:0007669"/>
    <property type="project" value="UniProtKB-UniRule"/>
</dbReference>
<keyword evidence="1 4" id="KW-0378">Hydrolase</keyword>
<accession>A0A8H6NL40</accession>
<gene>
    <name evidence="6" type="ORF">CPLU01_02985</name>
</gene>
<organism evidence="6 7">
    <name type="scientific">Colletotrichum plurivorum</name>
    <dbReference type="NCBI Taxonomy" id="2175906"/>
    <lineage>
        <taxon>Eukaryota</taxon>
        <taxon>Fungi</taxon>
        <taxon>Dikarya</taxon>
        <taxon>Ascomycota</taxon>
        <taxon>Pezizomycotina</taxon>
        <taxon>Sordariomycetes</taxon>
        <taxon>Hypocreomycetidae</taxon>
        <taxon>Glomerellales</taxon>
        <taxon>Glomerellaceae</taxon>
        <taxon>Colletotrichum</taxon>
        <taxon>Colletotrichum orchidearum species complex</taxon>
    </lineage>
</organism>
<dbReference type="GO" id="GO:0046486">
    <property type="term" value="P:glycerolipid metabolic process"/>
    <property type="evidence" value="ECO:0007669"/>
    <property type="project" value="UniProtKB-ARBA"/>
</dbReference>
<dbReference type="SUPFAM" id="SSF52540">
    <property type="entry name" value="P-loop containing nucleoside triphosphate hydrolases"/>
    <property type="match status" value="1"/>
</dbReference>
<evidence type="ECO:0000256" key="2">
    <source>
        <dbReference type="ARBA" id="ARBA00022963"/>
    </source>
</evidence>
<dbReference type="GO" id="GO:0019369">
    <property type="term" value="P:arachidonate metabolic process"/>
    <property type="evidence" value="ECO:0007669"/>
    <property type="project" value="TreeGrafter"/>
</dbReference>
<dbReference type="InterPro" id="IPR011990">
    <property type="entry name" value="TPR-like_helical_dom_sf"/>
</dbReference>
<dbReference type="SUPFAM" id="SSF48452">
    <property type="entry name" value="TPR-like"/>
    <property type="match status" value="1"/>
</dbReference>
<evidence type="ECO:0000313" key="6">
    <source>
        <dbReference type="EMBL" id="KAF6837632.1"/>
    </source>
</evidence>
<evidence type="ECO:0000256" key="1">
    <source>
        <dbReference type="ARBA" id="ARBA00022801"/>
    </source>
</evidence>
<keyword evidence="6" id="KW-0808">Transferase</keyword>
<feature type="active site" description="Nucleophile" evidence="4">
    <location>
        <position position="57"/>
    </location>
</feature>
<feature type="active site" description="Proton acceptor" evidence="4">
    <location>
        <position position="152"/>
    </location>
</feature>
<evidence type="ECO:0000313" key="7">
    <source>
        <dbReference type="Proteomes" id="UP000654918"/>
    </source>
</evidence>
<dbReference type="EMBL" id="WIGO01000024">
    <property type="protein sequence ID" value="KAF6837632.1"/>
    <property type="molecule type" value="Genomic_DNA"/>
</dbReference>
<evidence type="ECO:0000256" key="4">
    <source>
        <dbReference type="PROSITE-ProRule" id="PRU01161"/>
    </source>
</evidence>
<protein>
    <submittedName>
        <fullName evidence="6">Protein kinase subdomain-containing protein</fullName>
    </submittedName>
</protein>
<evidence type="ECO:0000256" key="3">
    <source>
        <dbReference type="ARBA" id="ARBA00023098"/>
    </source>
</evidence>
<feature type="short sequence motif" description="DGA/G" evidence="4">
    <location>
        <begin position="152"/>
        <end position="154"/>
    </location>
</feature>
<dbReference type="PANTHER" id="PTHR24185:SF1">
    <property type="entry name" value="CALCIUM-INDEPENDENT PHOSPHOLIPASE A2-GAMMA"/>
    <property type="match status" value="1"/>
</dbReference>
<dbReference type="PANTHER" id="PTHR24185">
    <property type="entry name" value="CALCIUM-INDEPENDENT PHOSPHOLIPASE A2-GAMMA"/>
    <property type="match status" value="1"/>
</dbReference>
<dbReference type="Gene3D" id="3.40.1090.10">
    <property type="entry name" value="Cytosolic phospholipase A2 catalytic domain"/>
    <property type="match status" value="2"/>
</dbReference>
<dbReference type="GO" id="GO:0047499">
    <property type="term" value="F:calcium-independent phospholipase A2 activity"/>
    <property type="evidence" value="ECO:0007669"/>
    <property type="project" value="TreeGrafter"/>
</dbReference>
<dbReference type="Pfam" id="PF01734">
    <property type="entry name" value="Patatin"/>
    <property type="match status" value="1"/>
</dbReference>
<dbReference type="AlphaFoldDB" id="A0A8H6NL40"/>